<dbReference type="GO" id="GO:0016491">
    <property type="term" value="F:oxidoreductase activity"/>
    <property type="evidence" value="ECO:0007669"/>
    <property type="project" value="UniProtKB-KW"/>
</dbReference>
<evidence type="ECO:0008006" key="4">
    <source>
        <dbReference type="Google" id="ProtNLM"/>
    </source>
</evidence>
<proteinExistence type="predicted"/>
<evidence type="ECO:0000313" key="3">
    <source>
        <dbReference type="Proteomes" id="UP000286045"/>
    </source>
</evidence>
<accession>A0A439DCL8</accession>
<dbReference type="STRING" id="363999.A0A439DCL8"/>
<dbReference type="InterPro" id="IPR002347">
    <property type="entry name" value="SDR_fam"/>
</dbReference>
<dbReference type="Pfam" id="PF00106">
    <property type="entry name" value="adh_short"/>
    <property type="match status" value="1"/>
</dbReference>
<dbReference type="PANTHER" id="PTHR43157:SF31">
    <property type="entry name" value="PHOSPHATIDYLINOSITOL-GLYCAN BIOSYNTHESIS CLASS F PROTEIN"/>
    <property type="match status" value="1"/>
</dbReference>
<comment type="caution">
    <text evidence="2">The sequence shown here is derived from an EMBL/GenBank/DDBJ whole genome shotgun (WGS) entry which is preliminary data.</text>
</comment>
<evidence type="ECO:0000256" key="1">
    <source>
        <dbReference type="ARBA" id="ARBA00023002"/>
    </source>
</evidence>
<dbReference type="Proteomes" id="UP000286045">
    <property type="component" value="Unassembled WGS sequence"/>
</dbReference>
<dbReference type="EMBL" id="RYZI01000058">
    <property type="protein sequence ID" value="RWA12161.1"/>
    <property type="molecule type" value="Genomic_DNA"/>
</dbReference>
<reference evidence="2 3" key="1">
    <citation type="submission" date="2018-12" db="EMBL/GenBank/DDBJ databases">
        <title>Draft genome sequence of Xylaria grammica IHI A82.</title>
        <authorList>
            <person name="Buettner E."/>
            <person name="Kellner H."/>
        </authorList>
    </citation>
    <scope>NUCLEOTIDE SEQUENCE [LARGE SCALE GENOMIC DNA]</scope>
    <source>
        <strain evidence="2 3">IHI A82</strain>
    </source>
</reference>
<dbReference type="PRINTS" id="PR00081">
    <property type="entry name" value="GDHRDH"/>
</dbReference>
<dbReference type="Gene3D" id="3.40.50.720">
    <property type="entry name" value="NAD(P)-binding Rossmann-like Domain"/>
    <property type="match status" value="1"/>
</dbReference>
<name>A0A439DCL8_9PEZI</name>
<dbReference type="SUPFAM" id="SSF51735">
    <property type="entry name" value="NAD(P)-binding Rossmann-fold domains"/>
    <property type="match status" value="1"/>
</dbReference>
<dbReference type="InterPro" id="IPR036291">
    <property type="entry name" value="NAD(P)-bd_dom_sf"/>
</dbReference>
<sequence>MTDIPYVSKEKRIPSEVTTHFHASAPAGDLVGKTAIVTGSSSGIGLECARQLLDRGLNKLILAVRDERKGAIASEDLASGENFEPNTIEVWHLDYSSYDSITNFANRARSLETLDIVVLNAGVYRIPRVILPTGHEEDIQINYLSTAFLTILLLPILEAKRPPGAKPGRLTVVSSSVAAWSRFKLPQDERTLLTSLDEPIGAESFDHHQQYCTSKLLGQLFLAELTRRVPSSVATINYVNPGLVHGSLLARDGAGTLLGFIIGIIFRIFGRSCVSGARAVVDGAVGHGEEIHGQYLNDGKPAKYVPRHPHKHSGYTSKTPNGRFAPVLYTAEGRRIAQRLWKETISELSFAGVGDVIEALTL</sequence>
<dbReference type="AlphaFoldDB" id="A0A439DCL8"/>
<keyword evidence="3" id="KW-1185">Reference proteome</keyword>
<keyword evidence="1" id="KW-0560">Oxidoreductase</keyword>
<evidence type="ECO:0000313" key="2">
    <source>
        <dbReference type="EMBL" id="RWA12161.1"/>
    </source>
</evidence>
<dbReference type="PANTHER" id="PTHR43157">
    <property type="entry name" value="PHOSPHATIDYLINOSITOL-GLYCAN BIOSYNTHESIS CLASS F PROTEIN-RELATED"/>
    <property type="match status" value="1"/>
</dbReference>
<organism evidence="2 3">
    <name type="scientific">Xylaria grammica</name>
    <dbReference type="NCBI Taxonomy" id="363999"/>
    <lineage>
        <taxon>Eukaryota</taxon>
        <taxon>Fungi</taxon>
        <taxon>Dikarya</taxon>
        <taxon>Ascomycota</taxon>
        <taxon>Pezizomycotina</taxon>
        <taxon>Sordariomycetes</taxon>
        <taxon>Xylariomycetidae</taxon>
        <taxon>Xylariales</taxon>
        <taxon>Xylariaceae</taxon>
        <taxon>Xylaria</taxon>
    </lineage>
</organism>
<protein>
    <recommendedName>
        <fullName evidence="4">Ketoreductase (KR) domain-containing protein</fullName>
    </recommendedName>
</protein>
<gene>
    <name evidence="2" type="ORF">EKO27_g2946</name>
</gene>